<evidence type="ECO:0000259" key="4">
    <source>
        <dbReference type="SMART" id="SM00738"/>
    </source>
</evidence>
<dbReference type="GO" id="GO:0031564">
    <property type="term" value="P:transcription antitermination"/>
    <property type="evidence" value="ECO:0007669"/>
    <property type="project" value="UniProtKB-KW"/>
</dbReference>
<evidence type="ECO:0000256" key="2">
    <source>
        <dbReference type="ARBA" id="ARBA00023015"/>
    </source>
</evidence>
<gene>
    <name evidence="5" type="ORF">GCM10011511_35220</name>
</gene>
<dbReference type="SUPFAM" id="SSF50104">
    <property type="entry name" value="Translation proteins SH3-like domain"/>
    <property type="match status" value="1"/>
</dbReference>
<keyword evidence="3" id="KW-0804">Transcription</keyword>
<organism evidence="5 6">
    <name type="scientific">Puia dinghuensis</name>
    <dbReference type="NCBI Taxonomy" id="1792502"/>
    <lineage>
        <taxon>Bacteria</taxon>
        <taxon>Pseudomonadati</taxon>
        <taxon>Bacteroidota</taxon>
        <taxon>Chitinophagia</taxon>
        <taxon>Chitinophagales</taxon>
        <taxon>Chitinophagaceae</taxon>
        <taxon>Puia</taxon>
    </lineage>
</organism>
<dbReference type="Proteomes" id="UP000607559">
    <property type="component" value="Unassembled WGS sequence"/>
</dbReference>
<evidence type="ECO:0000256" key="1">
    <source>
        <dbReference type="ARBA" id="ARBA00022814"/>
    </source>
</evidence>
<dbReference type="Pfam" id="PF00467">
    <property type="entry name" value="KOW"/>
    <property type="match status" value="1"/>
</dbReference>
<dbReference type="SMART" id="SM00738">
    <property type="entry name" value="NGN"/>
    <property type="match status" value="1"/>
</dbReference>
<dbReference type="Gene3D" id="3.30.70.940">
    <property type="entry name" value="NusG, N-terminal domain"/>
    <property type="match status" value="1"/>
</dbReference>
<dbReference type="AlphaFoldDB" id="A0A8J2UEZ1"/>
<dbReference type="EMBL" id="BMJC01000004">
    <property type="protein sequence ID" value="GGB08691.1"/>
    <property type="molecule type" value="Genomic_DNA"/>
</dbReference>
<reference evidence="5" key="1">
    <citation type="journal article" date="2014" name="Int. J. Syst. Evol. Microbiol.">
        <title>Complete genome sequence of Corynebacterium casei LMG S-19264T (=DSM 44701T), isolated from a smear-ripened cheese.</title>
        <authorList>
            <consortium name="US DOE Joint Genome Institute (JGI-PGF)"/>
            <person name="Walter F."/>
            <person name="Albersmeier A."/>
            <person name="Kalinowski J."/>
            <person name="Ruckert C."/>
        </authorList>
    </citation>
    <scope>NUCLEOTIDE SEQUENCE</scope>
    <source>
        <strain evidence="5">CGMCC 1.15448</strain>
    </source>
</reference>
<keyword evidence="2" id="KW-0805">Transcription regulation</keyword>
<keyword evidence="6" id="KW-1185">Reference proteome</keyword>
<dbReference type="SUPFAM" id="SSF82679">
    <property type="entry name" value="N-utilization substance G protein NusG, N-terminal domain"/>
    <property type="match status" value="1"/>
</dbReference>
<accession>A0A8J2UEZ1</accession>
<evidence type="ECO:0000313" key="6">
    <source>
        <dbReference type="Proteomes" id="UP000607559"/>
    </source>
</evidence>
<dbReference type="InterPro" id="IPR043425">
    <property type="entry name" value="NusG-like"/>
</dbReference>
<dbReference type="GO" id="GO:0006354">
    <property type="term" value="P:DNA-templated transcription elongation"/>
    <property type="evidence" value="ECO:0007669"/>
    <property type="project" value="InterPro"/>
</dbReference>
<dbReference type="PANTHER" id="PTHR30265">
    <property type="entry name" value="RHO-INTERACTING TRANSCRIPTION TERMINATION FACTOR NUSG"/>
    <property type="match status" value="1"/>
</dbReference>
<dbReference type="PANTHER" id="PTHR30265:SF4">
    <property type="entry name" value="KOW MOTIF FAMILY PROTEIN, EXPRESSED"/>
    <property type="match status" value="1"/>
</dbReference>
<dbReference type="RefSeq" id="WP_188934089.1">
    <property type="nucleotide sequence ID" value="NZ_BMJC01000004.1"/>
</dbReference>
<name>A0A8J2UEZ1_9BACT</name>
<evidence type="ECO:0000256" key="3">
    <source>
        <dbReference type="ARBA" id="ARBA00023163"/>
    </source>
</evidence>
<feature type="domain" description="NusG-like N-terminal" evidence="4">
    <location>
        <begin position="5"/>
        <end position="102"/>
    </location>
</feature>
<keyword evidence="1" id="KW-0889">Transcription antitermination</keyword>
<sequence>MPGDKKSWYAVYTKPRWEKKVFGLLQNNGIEAYCPLNKVRKKWSDRIKWVEEPLFKSYVFVRVVETDLSLVRCINGVVNFVYWLGKPARVRESEIQTIRKFLDSYDDVTAVPLDLQTDSKVTIRRGPLMDKQGTVIKVFRKKVQVVIESIGFALVAVVDRSNVAMNNR</sequence>
<dbReference type="InterPro" id="IPR036735">
    <property type="entry name" value="NGN_dom_sf"/>
</dbReference>
<dbReference type="CDD" id="cd09895">
    <property type="entry name" value="NGN_SP_UpxY"/>
    <property type="match status" value="1"/>
</dbReference>
<dbReference type="InterPro" id="IPR008991">
    <property type="entry name" value="Translation_prot_SH3-like_sf"/>
</dbReference>
<protein>
    <submittedName>
        <fullName evidence="5">Transcriptional antiterminator</fullName>
    </submittedName>
</protein>
<evidence type="ECO:0000313" key="5">
    <source>
        <dbReference type="EMBL" id="GGB08691.1"/>
    </source>
</evidence>
<proteinExistence type="predicted"/>
<dbReference type="NCBIfam" id="NF033644">
    <property type="entry name" value="antiterm_UpxY"/>
    <property type="match status" value="1"/>
</dbReference>
<comment type="caution">
    <text evidence="5">The sequence shown here is derived from an EMBL/GenBank/DDBJ whole genome shotgun (WGS) entry which is preliminary data.</text>
</comment>
<reference evidence="5" key="2">
    <citation type="submission" date="2020-09" db="EMBL/GenBank/DDBJ databases">
        <authorList>
            <person name="Sun Q."/>
            <person name="Zhou Y."/>
        </authorList>
    </citation>
    <scope>NUCLEOTIDE SEQUENCE</scope>
    <source>
        <strain evidence="5">CGMCC 1.15448</strain>
    </source>
</reference>
<dbReference type="InterPro" id="IPR005824">
    <property type="entry name" value="KOW"/>
</dbReference>
<dbReference type="Pfam" id="PF02357">
    <property type="entry name" value="NusG"/>
    <property type="match status" value="1"/>
</dbReference>
<dbReference type="InterPro" id="IPR006645">
    <property type="entry name" value="NGN-like_dom"/>
</dbReference>